<dbReference type="InterPro" id="IPR011037">
    <property type="entry name" value="Pyrv_Knase-like_insert_dom_sf"/>
</dbReference>
<dbReference type="InterPro" id="IPR015795">
    <property type="entry name" value="Pyrv_Knase_C"/>
</dbReference>
<evidence type="ECO:0000256" key="3">
    <source>
        <dbReference type="ARBA" id="ARBA00008663"/>
    </source>
</evidence>
<keyword evidence="9" id="KW-0067">ATP-binding</keyword>
<dbReference type="Pfam" id="PF02887">
    <property type="entry name" value="PK_C"/>
    <property type="match status" value="1"/>
</dbReference>
<dbReference type="FunCoup" id="A0A0G4EGA5">
    <property type="interactions" value="63"/>
</dbReference>
<dbReference type="Gene3D" id="2.40.33.10">
    <property type="entry name" value="PK beta-barrel domain-like"/>
    <property type="match status" value="1"/>
</dbReference>
<evidence type="ECO:0000256" key="11">
    <source>
        <dbReference type="ARBA" id="ARBA00023152"/>
    </source>
</evidence>
<keyword evidence="10 13" id="KW-0460">Magnesium</keyword>
<evidence type="ECO:0000256" key="2">
    <source>
        <dbReference type="ARBA" id="ARBA00004997"/>
    </source>
</evidence>
<dbReference type="PRINTS" id="PR01050">
    <property type="entry name" value="PYRUVTKNASE"/>
</dbReference>
<evidence type="ECO:0000256" key="12">
    <source>
        <dbReference type="ARBA" id="ARBA00023317"/>
    </source>
</evidence>
<dbReference type="EC" id="2.7.1.40" evidence="4 13"/>
<evidence type="ECO:0000256" key="1">
    <source>
        <dbReference type="ARBA" id="ARBA00001958"/>
    </source>
</evidence>
<comment type="pathway">
    <text evidence="2 13">Carbohydrate degradation; glycolysis; pyruvate from D-glyceraldehyde 3-phosphate: step 5/5.</text>
</comment>
<evidence type="ECO:0000259" key="16">
    <source>
        <dbReference type="Pfam" id="PF02887"/>
    </source>
</evidence>
<dbReference type="GO" id="GO:0016301">
    <property type="term" value="F:kinase activity"/>
    <property type="evidence" value="ECO:0007669"/>
    <property type="project" value="UniProtKB-KW"/>
</dbReference>
<dbReference type="NCBIfam" id="NF004978">
    <property type="entry name" value="PRK06354.1"/>
    <property type="match status" value="1"/>
</dbReference>
<evidence type="ECO:0000256" key="14">
    <source>
        <dbReference type="SAM" id="SignalP"/>
    </source>
</evidence>
<keyword evidence="18" id="KW-1185">Reference proteome</keyword>
<evidence type="ECO:0000259" key="15">
    <source>
        <dbReference type="Pfam" id="PF00224"/>
    </source>
</evidence>
<comment type="catalytic activity">
    <reaction evidence="13">
        <text>pyruvate + ATP = phosphoenolpyruvate + ADP + H(+)</text>
        <dbReference type="Rhea" id="RHEA:18157"/>
        <dbReference type="ChEBI" id="CHEBI:15361"/>
        <dbReference type="ChEBI" id="CHEBI:15378"/>
        <dbReference type="ChEBI" id="CHEBI:30616"/>
        <dbReference type="ChEBI" id="CHEBI:58702"/>
        <dbReference type="ChEBI" id="CHEBI:456216"/>
        <dbReference type="EC" id="2.7.1.40"/>
    </reaction>
</comment>
<dbReference type="InterPro" id="IPR018209">
    <property type="entry name" value="Pyrv_Knase_AS"/>
</dbReference>
<dbReference type="STRING" id="1169540.A0A0G4EGA5"/>
<protein>
    <recommendedName>
        <fullName evidence="4 13">Pyruvate kinase</fullName>
        <ecNumber evidence="4 13">2.7.1.40</ecNumber>
    </recommendedName>
</protein>
<gene>
    <name evidence="17" type="ORF">Vbra_11555</name>
</gene>
<evidence type="ECO:0000313" key="17">
    <source>
        <dbReference type="EMBL" id="CEL94407.1"/>
    </source>
</evidence>
<evidence type="ECO:0000256" key="10">
    <source>
        <dbReference type="ARBA" id="ARBA00022842"/>
    </source>
</evidence>
<dbReference type="VEuPathDB" id="CryptoDB:Vbra_11555"/>
<evidence type="ECO:0000256" key="8">
    <source>
        <dbReference type="ARBA" id="ARBA00022777"/>
    </source>
</evidence>
<dbReference type="InterPro" id="IPR001697">
    <property type="entry name" value="Pyr_Knase"/>
</dbReference>
<dbReference type="AlphaFoldDB" id="A0A0G4EGA5"/>
<evidence type="ECO:0000256" key="13">
    <source>
        <dbReference type="RuleBase" id="RU000504"/>
    </source>
</evidence>
<dbReference type="UniPathway" id="UPA00109">
    <property type="reaction ID" value="UER00188"/>
</dbReference>
<dbReference type="NCBIfam" id="TIGR01064">
    <property type="entry name" value="pyruv_kin"/>
    <property type="match status" value="1"/>
</dbReference>
<dbReference type="GO" id="GO:0004743">
    <property type="term" value="F:pyruvate kinase activity"/>
    <property type="evidence" value="ECO:0007669"/>
    <property type="project" value="UniProtKB-EC"/>
</dbReference>
<proteinExistence type="inferred from homology"/>
<dbReference type="Pfam" id="PF00224">
    <property type="entry name" value="PK"/>
    <property type="match status" value="1"/>
</dbReference>
<comment type="similarity">
    <text evidence="3 13">Belongs to the pyruvate kinase family.</text>
</comment>
<dbReference type="InterPro" id="IPR015806">
    <property type="entry name" value="Pyrv_Knase_insert_dom_sf"/>
</dbReference>
<evidence type="ECO:0000256" key="4">
    <source>
        <dbReference type="ARBA" id="ARBA00012142"/>
    </source>
</evidence>
<reference evidence="17 18" key="1">
    <citation type="submission" date="2014-11" db="EMBL/GenBank/DDBJ databases">
        <authorList>
            <person name="Zhu J."/>
            <person name="Qi W."/>
            <person name="Song R."/>
        </authorList>
    </citation>
    <scope>NUCLEOTIDE SEQUENCE [LARGE SCALE GENOMIC DNA]</scope>
</reference>
<sequence>MILLTTLISVMMVFICLTASPVAHAASTAPILQPPAFLTPLHPAGSSQSSLRRLRRNRSVPLPSIAMTSSVKEAGKDAHEAIVADRDRQAHSMGEHMRRFRIWKFTRTKQVATLGPATDTFDTIEALFLNGADVFRLNFSHGTHEEKAEFVRIIREIEKKWNHPIAILADLQGPKLRIGLFDKDPILVDGQHFRFDLQDDIGDAARVKLPHPEILETLRVGDVLLVDDGKLRMKVREAGGTYVSCTVEVGGKISSRKGVNTPTVVLPISAMSDKDRKDAVFAKSLGVDWIALSFVQRPEDIAELRQLVDGDVKLIAKVEKPSAVEKIEDIVKISDGIMVARGDLGVEMMPEDVPIIQKQIIDRCRREGRPVIVATQMLESMIDSPTPTRAEASDVATAIYDGADAVMLSGETAVGKYATETVNMQQRIIERVEGDPLYRKRIDAQVYDPARTATDAITVAARQVADLTRAKAIVVFTLGGTTVIRSSKGRPHIPVIAVTPKVKTARTLQLYWGVYPIVEEDTDTLEQSIDHMFEKGCEVARQEGICQSPDDLLVITAGLPFGTPGATNILRVCQAAGPNVWDVDSEQAHAGPPQQLRIEPLMEDSSEPDGTAFY</sequence>
<dbReference type="GO" id="GO:0005524">
    <property type="term" value="F:ATP binding"/>
    <property type="evidence" value="ECO:0007669"/>
    <property type="project" value="UniProtKB-KW"/>
</dbReference>
<dbReference type="Gene3D" id="3.20.20.60">
    <property type="entry name" value="Phosphoenolpyruvate-binding domains"/>
    <property type="match status" value="1"/>
</dbReference>
<keyword evidence="11 13" id="KW-0324">Glycolysis</keyword>
<evidence type="ECO:0000256" key="9">
    <source>
        <dbReference type="ARBA" id="ARBA00022840"/>
    </source>
</evidence>
<dbReference type="PROSITE" id="PS00110">
    <property type="entry name" value="PYRUVATE_KINASE"/>
    <property type="match status" value="1"/>
</dbReference>
<dbReference type="GO" id="GO:0030955">
    <property type="term" value="F:potassium ion binding"/>
    <property type="evidence" value="ECO:0007669"/>
    <property type="project" value="InterPro"/>
</dbReference>
<keyword evidence="14" id="KW-0732">Signal</keyword>
<dbReference type="OMA" id="SHMGAMF"/>
<dbReference type="NCBIfam" id="NF004491">
    <property type="entry name" value="PRK05826.1"/>
    <property type="match status" value="1"/>
</dbReference>
<dbReference type="SUPFAM" id="SSF51621">
    <property type="entry name" value="Phosphoenolpyruvate/pyruvate domain"/>
    <property type="match status" value="1"/>
</dbReference>
<dbReference type="PhylomeDB" id="A0A0G4EGA5"/>
<keyword evidence="7" id="KW-0547">Nucleotide-binding</keyword>
<dbReference type="SUPFAM" id="SSF50800">
    <property type="entry name" value="PK beta-barrel domain-like"/>
    <property type="match status" value="1"/>
</dbReference>
<name>A0A0G4EGA5_VITBC</name>
<keyword evidence="6" id="KW-0479">Metal-binding</keyword>
<feature type="signal peptide" evidence="14">
    <location>
        <begin position="1"/>
        <end position="25"/>
    </location>
</feature>
<keyword evidence="5 13" id="KW-0808">Transferase</keyword>
<evidence type="ECO:0000256" key="7">
    <source>
        <dbReference type="ARBA" id="ARBA00022741"/>
    </source>
</evidence>
<dbReference type="EMBL" id="CDMY01000218">
    <property type="protein sequence ID" value="CEL94407.1"/>
    <property type="molecule type" value="Genomic_DNA"/>
</dbReference>
<dbReference type="InterPro" id="IPR015793">
    <property type="entry name" value="Pyrv_Knase_brl"/>
</dbReference>
<feature type="chain" id="PRO_5005187086" description="Pyruvate kinase" evidence="14">
    <location>
        <begin position="26"/>
        <end position="614"/>
    </location>
</feature>
<dbReference type="Gene3D" id="3.40.1380.20">
    <property type="entry name" value="Pyruvate kinase, C-terminal domain"/>
    <property type="match status" value="1"/>
</dbReference>
<accession>A0A0G4EGA5</accession>
<dbReference type="GO" id="GO:0000287">
    <property type="term" value="F:magnesium ion binding"/>
    <property type="evidence" value="ECO:0007669"/>
    <property type="project" value="InterPro"/>
</dbReference>
<dbReference type="SUPFAM" id="SSF52935">
    <property type="entry name" value="PK C-terminal domain-like"/>
    <property type="match status" value="1"/>
</dbReference>
<dbReference type="InParanoid" id="A0A0G4EGA5"/>
<feature type="domain" description="Pyruvate kinase C-terminal" evidence="16">
    <location>
        <begin position="455"/>
        <end position="573"/>
    </location>
</feature>
<keyword evidence="8 13" id="KW-0418">Kinase</keyword>
<dbReference type="InterPro" id="IPR040442">
    <property type="entry name" value="Pyrv_kinase-like_dom_sf"/>
</dbReference>
<dbReference type="InterPro" id="IPR036918">
    <property type="entry name" value="Pyrv_Knase_C_sf"/>
</dbReference>
<keyword evidence="12" id="KW-0670">Pyruvate</keyword>
<dbReference type="FunFam" id="2.40.33.10:FF:000001">
    <property type="entry name" value="Pyruvate kinase"/>
    <property type="match status" value="1"/>
</dbReference>
<evidence type="ECO:0000256" key="5">
    <source>
        <dbReference type="ARBA" id="ARBA00022679"/>
    </source>
</evidence>
<comment type="cofactor">
    <cofactor evidence="1">
        <name>K(+)</name>
        <dbReference type="ChEBI" id="CHEBI:29103"/>
    </cofactor>
</comment>
<dbReference type="OrthoDB" id="108365at2759"/>
<organism evidence="17 18">
    <name type="scientific">Vitrella brassicaformis (strain CCMP3155)</name>
    <dbReference type="NCBI Taxonomy" id="1169540"/>
    <lineage>
        <taxon>Eukaryota</taxon>
        <taxon>Sar</taxon>
        <taxon>Alveolata</taxon>
        <taxon>Colpodellida</taxon>
        <taxon>Vitrellaceae</taxon>
        <taxon>Vitrella</taxon>
    </lineage>
</organism>
<evidence type="ECO:0000256" key="6">
    <source>
        <dbReference type="ARBA" id="ARBA00022723"/>
    </source>
</evidence>
<dbReference type="Proteomes" id="UP000041254">
    <property type="component" value="Unassembled WGS sequence"/>
</dbReference>
<dbReference type="PANTHER" id="PTHR11817">
    <property type="entry name" value="PYRUVATE KINASE"/>
    <property type="match status" value="1"/>
</dbReference>
<dbReference type="InterPro" id="IPR015813">
    <property type="entry name" value="Pyrv/PenolPyrv_kinase-like_dom"/>
</dbReference>
<feature type="domain" description="Pyruvate kinase barrel" evidence="15">
    <location>
        <begin position="106"/>
        <end position="422"/>
    </location>
</feature>
<evidence type="ECO:0000313" key="18">
    <source>
        <dbReference type="Proteomes" id="UP000041254"/>
    </source>
</evidence>